<dbReference type="AlphaFoldDB" id="A0A7V6CNB9"/>
<dbReference type="PANTHER" id="PTHR42978:SF6">
    <property type="entry name" value="QUORUM-QUENCHING LACTONASE YTNP-RELATED"/>
    <property type="match status" value="1"/>
</dbReference>
<evidence type="ECO:0000259" key="5">
    <source>
        <dbReference type="SMART" id="SM00849"/>
    </source>
</evidence>
<accession>A0A7V6CNB9</accession>
<evidence type="ECO:0000256" key="1">
    <source>
        <dbReference type="ARBA" id="ARBA00007749"/>
    </source>
</evidence>
<comment type="caution">
    <text evidence="6">The sequence shown here is derived from an EMBL/GenBank/DDBJ whole genome shotgun (WGS) entry which is preliminary data.</text>
</comment>
<keyword evidence="2" id="KW-0479">Metal-binding</keyword>
<proteinExistence type="inferred from homology"/>
<evidence type="ECO:0000313" key="6">
    <source>
        <dbReference type="EMBL" id="HHR48888.1"/>
    </source>
</evidence>
<dbReference type="SUPFAM" id="SSF56281">
    <property type="entry name" value="Metallo-hydrolase/oxidoreductase"/>
    <property type="match status" value="1"/>
</dbReference>
<dbReference type="PANTHER" id="PTHR42978">
    <property type="entry name" value="QUORUM-QUENCHING LACTONASE YTNP-RELATED-RELATED"/>
    <property type="match status" value="1"/>
</dbReference>
<name>A0A7V6CNB9_UNCW3</name>
<dbReference type="GO" id="GO:0046872">
    <property type="term" value="F:metal ion binding"/>
    <property type="evidence" value="ECO:0007669"/>
    <property type="project" value="UniProtKB-KW"/>
</dbReference>
<feature type="domain" description="Metallo-beta-lactamase" evidence="5">
    <location>
        <begin position="47"/>
        <end position="260"/>
    </location>
</feature>
<reference evidence="6" key="1">
    <citation type="journal article" date="2020" name="mSystems">
        <title>Genome- and Community-Level Interaction Insights into Carbon Utilization and Element Cycling Functions of Hydrothermarchaeota in Hydrothermal Sediment.</title>
        <authorList>
            <person name="Zhou Z."/>
            <person name="Liu Y."/>
            <person name="Xu W."/>
            <person name="Pan J."/>
            <person name="Luo Z.H."/>
            <person name="Li M."/>
        </authorList>
    </citation>
    <scope>NUCLEOTIDE SEQUENCE [LARGE SCALE GENOMIC DNA]</scope>
    <source>
        <strain evidence="6">SpSt-791</strain>
    </source>
</reference>
<dbReference type="InterPro" id="IPR036866">
    <property type="entry name" value="RibonucZ/Hydroxyglut_hydro"/>
</dbReference>
<dbReference type="InterPro" id="IPR051013">
    <property type="entry name" value="MBL_superfamily_lactonases"/>
</dbReference>
<comment type="similarity">
    <text evidence="1">Belongs to the metallo-beta-lactamase superfamily.</text>
</comment>
<evidence type="ECO:0000256" key="3">
    <source>
        <dbReference type="ARBA" id="ARBA00022801"/>
    </source>
</evidence>
<dbReference type="EMBL" id="DTHS01000028">
    <property type="protein sequence ID" value="HHR48888.1"/>
    <property type="molecule type" value="Genomic_DNA"/>
</dbReference>
<keyword evidence="3 6" id="KW-0378">Hydrolase</keyword>
<sequence>MKLGKFEVYPILDGYFGLDGGAMFGIVPKVIWEKTNPADERNRIKLALRTLLVKTLNELILIDTGIGNKFSEKYVDIYKIENQFLNLEKELKAKKITLDDIEIVINTHLHFDHCGGNTRAIVYENKVIEFIPTFKKATYFVQKREFEYGLSPDVRSQASYLKENFLPIRNKFKLVEENEEAITDGVYLIRTGGHTIGHQIVLIQSEGETLCYLGDLIPTLSHLKIPYVMGYDLFPLETMKIKEEILKKARKEKWYLFFEHDPNISMIKYINEEEYLVIS</sequence>
<evidence type="ECO:0000256" key="2">
    <source>
        <dbReference type="ARBA" id="ARBA00022723"/>
    </source>
</evidence>
<protein>
    <submittedName>
        <fullName evidence="6">MBL fold metallo-hydrolase</fullName>
    </submittedName>
</protein>
<dbReference type="GO" id="GO:0016787">
    <property type="term" value="F:hydrolase activity"/>
    <property type="evidence" value="ECO:0007669"/>
    <property type="project" value="UniProtKB-KW"/>
</dbReference>
<organism evidence="6">
    <name type="scientific">candidate division WOR-3 bacterium</name>
    <dbReference type="NCBI Taxonomy" id="2052148"/>
    <lineage>
        <taxon>Bacteria</taxon>
        <taxon>Bacteria division WOR-3</taxon>
    </lineage>
</organism>
<keyword evidence="4" id="KW-0862">Zinc</keyword>
<dbReference type="SMART" id="SM00849">
    <property type="entry name" value="Lactamase_B"/>
    <property type="match status" value="1"/>
</dbReference>
<evidence type="ECO:0000256" key="4">
    <source>
        <dbReference type="ARBA" id="ARBA00022833"/>
    </source>
</evidence>
<dbReference type="InterPro" id="IPR001279">
    <property type="entry name" value="Metallo-B-lactamas"/>
</dbReference>
<dbReference type="Gene3D" id="3.60.15.10">
    <property type="entry name" value="Ribonuclease Z/Hydroxyacylglutathione hydrolase-like"/>
    <property type="match status" value="1"/>
</dbReference>
<dbReference type="CDD" id="cd16281">
    <property type="entry name" value="metallo-hydrolase-like_MBL-fold"/>
    <property type="match status" value="1"/>
</dbReference>
<gene>
    <name evidence="6" type="ORF">ENV79_04500</name>
</gene>
<dbReference type="Pfam" id="PF00753">
    <property type="entry name" value="Lactamase_B"/>
    <property type="match status" value="1"/>
</dbReference>